<keyword evidence="7" id="KW-0131">Cell cycle</keyword>
<dbReference type="SUPFAM" id="SSF52540">
    <property type="entry name" value="P-loop containing nucleoside triphosphate hydrolases"/>
    <property type="match status" value="3"/>
</dbReference>
<feature type="compositionally biased region" description="Pro residues" evidence="4">
    <location>
        <begin position="290"/>
        <end position="300"/>
    </location>
</feature>
<keyword evidence="7" id="KW-0132">Cell division</keyword>
<evidence type="ECO:0000256" key="2">
    <source>
        <dbReference type="ARBA" id="ARBA00022840"/>
    </source>
</evidence>
<dbReference type="STRING" id="743718.Isova_2436"/>
<dbReference type="Gene3D" id="3.40.50.300">
    <property type="entry name" value="P-loop containing nucleotide triphosphate hydrolases"/>
    <property type="match status" value="4"/>
</dbReference>
<evidence type="ECO:0000256" key="4">
    <source>
        <dbReference type="SAM" id="MobiDB-lite"/>
    </source>
</evidence>
<feature type="compositionally biased region" description="Basic and acidic residues" evidence="4">
    <location>
        <begin position="1347"/>
        <end position="1375"/>
    </location>
</feature>
<dbReference type="InterPro" id="IPR002543">
    <property type="entry name" value="FtsK_dom"/>
</dbReference>
<dbReference type="GO" id="GO:0003677">
    <property type="term" value="F:DNA binding"/>
    <property type="evidence" value="ECO:0007669"/>
    <property type="project" value="InterPro"/>
</dbReference>
<keyword evidence="2 3" id="KW-0067">ATP-binding</keyword>
<sequence length="1512" mass="153525">MSEVPGVPVAVPAHVAAPDAVRLTVHPGEDVEVRAGTTVGELREPLAVLLRRPELRRAALEAGGVPLSDGDVVGRRPLLAGGTVRAVPVGAPVAPRRADHERDVAAVRAPWCVTRCSGPGAGEAWPLGPSGPGEAPLVLDGGGVRVQVRPGGRRRARVVVRREPGSRGPVALVRPPGAGGRRRRPGLVRRRWRPGDTLEVGGTAFALHRSGDVVAWLAPEPPADQDASVPGLATLAAAAVPVAGSLLLAATLRQPAYALFSLVGVLALVPHVVGLVRRRRSAGHATARPAPEPPEAAPPEPGRDPAVLLARLVAAHEASDGAWRRALRAAAARRSGPRSAVPADAGTGPHLPDGALAVRGPVDAARAVARAVVLDLAAHGAQVEVTGGGRDAWSWCRWLPAADGPAAGRLVVVDGAGEPAAALVAADAARSRGAAVVLCLPDGVTPPAWCRAVTTVRPDGRVRRVAPDGTDTVEPLVGVTAAWAERAARRLAGLATLRRSLTDLDAPSATDRPASDDVDPADPRLPATVPLLDLLDSAASPGTAWRTTTDWAVPLGVGADGRPVSLDLVADGPHLLVAGTTGAGKSELLQTLVLGLALRRSPGDLALALVDFKGGASFGACADLPHVVGQVTDLEPGLAGRALAGLRAELHRRERLLADHRVSDAADLPAGVLPRLVVVIDEFRALADDLPEFLPGLLRVAAQGRSLGVHLVLATQRPAGAVSSDVRANVSARIALRVVDAADAHDVVETGAAARIPVGLPGRAVLRVGAGAPVALQCAHAGGVPDGGGPVARRAPVWSAPRPPGARTTGALTPAPAGDAGRVADPADVVAELVAAARSAARRLGLAPGPAPWLPPLPDRVVAEDLPPTPLPAGVLPLALGDAPAEQRRVVVGWDPGDGHLAVVGRARSGRSTALLGLAHAALERGWHVHALVPPSAAATFGRLADHPGFGTLAGPDDPRRAARLLRLLSAPGGAPDGTHDGGPDGAPEDPRVLVVVDGVEELRATLAGADRWDPLTTALAAGRAAFALSADGATVGGVASRVGPRLVLLGTDKHADVVLGAPSDLAGTGGPPGRAAWLATDRALVCQAILPGGGAPAGGRPATAPVRVRPLPAVVRARDLGGPPDAAAEVLVGLGGDDAAPVALDVGRGALVVGPRGSGRTTVLRLLVRRLAATGLLGGVVSRDAAPRDEAGAGGAPSADHSGARVRELLARLSTERGGGRVLVVDDLDALSQTSPVECEQLAALAEQGWAVVASATTTGALLAHRGPLAELRGRRTGVVLAPGERGSEEVFGTPLVDAVEPGPPRPGRGALVRAGAVVPLQVALPGEQAGEDPRSPADGSASARGRVDDPARHEQHDHRDRDDQEHDPAEDGPGRPGAEQGDADESLEDLPRDDGRPAAATPGPDAACGGEQRGRDAEEEQDEEDAHGHRAGAAPDQLDDDRTGGDAEEDRLESDGGQDEAQRDRVRRGTAARTLGGGDRGGHRTPGYVRPGVSRHCDQGLTVHAGETSA</sequence>
<feature type="transmembrane region" description="Helical" evidence="5">
    <location>
        <begin position="256"/>
        <end position="276"/>
    </location>
</feature>
<dbReference type="SMART" id="SM00382">
    <property type="entry name" value="AAA"/>
    <property type="match status" value="3"/>
</dbReference>
<evidence type="ECO:0000256" key="5">
    <source>
        <dbReference type="SAM" id="Phobius"/>
    </source>
</evidence>
<evidence type="ECO:0000313" key="8">
    <source>
        <dbReference type="Proteomes" id="UP000009236"/>
    </source>
</evidence>
<dbReference type="GO" id="GO:0005524">
    <property type="term" value="F:ATP binding"/>
    <property type="evidence" value="ECO:0007669"/>
    <property type="project" value="UniProtKB-UniRule"/>
</dbReference>
<dbReference type="eggNOG" id="COG1674">
    <property type="taxonomic scope" value="Bacteria"/>
</dbReference>
<keyword evidence="5" id="KW-0472">Membrane</keyword>
<protein>
    <submittedName>
        <fullName evidence="7">Cell division protein FtsK/SpoIIIE</fullName>
    </submittedName>
</protein>
<feature type="transmembrane region" description="Helical" evidence="5">
    <location>
        <begin position="229"/>
        <end position="249"/>
    </location>
</feature>
<accession>F6FS50</accession>
<dbReference type="PANTHER" id="PTHR22683">
    <property type="entry name" value="SPORULATION PROTEIN RELATED"/>
    <property type="match status" value="1"/>
</dbReference>
<dbReference type="EMBL" id="CP002810">
    <property type="protein sequence ID" value="AEG45147.1"/>
    <property type="molecule type" value="Genomic_DNA"/>
</dbReference>
<dbReference type="CDD" id="cd01127">
    <property type="entry name" value="TrwB_TraG_TraD_VirD4"/>
    <property type="match status" value="1"/>
</dbReference>
<organism evidence="8">
    <name type="scientific">Isoptericola variabilis (strain 225)</name>
    <dbReference type="NCBI Taxonomy" id="743718"/>
    <lineage>
        <taxon>Bacteria</taxon>
        <taxon>Bacillati</taxon>
        <taxon>Actinomycetota</taxon>
        <taxon>Actinomycetes</taxon>
        <taxon>Micrococcales</taxon>
        <taxon>Promicromonosporaceae</taxon>
        <taxon>Isoptericola</taxon>
    </lineage>
</organism>
<dbReference type="Proteomes" id="UP000009236">
    <property type="component" value="Chromosome"/>
</dbReference>
<dbReference type="InterPro" id="IPR003593">
    <property type="entry name" value="AAA+_ATPase"/>
</dbReference>
<dbReference type="InterPro" id="IPR050206">
    <property type="entry name" value="FtsK/SpoIIIE/SftA"/>
</dbReference>
<evidence type="ECO:0000256" key="1">
    <source>
        <dbReference type="ARBA" id="ARBA00022741"/>
    </source>
</evidence>
<evidence type="ECO:0000259" key="6">
    <source>
        <dbReference type="PROSITE" id="PS50901"/>
    </source>
</evidence>
<keyword evidence="1 3" id="KW-0547">Nucleotide-binding</keyword>
<gene>
    <name evidence="7" type="ordered locus">Isova_2436</name>
</gene>
<dbReference type="KEGG" id="iva:Isova_2436"/>
<feature type="region of interest" description="Disordered" evidence="4">
    <location>
        <begin position="281"/>
        <end position="303"/>
    </location>
</feature>
<dbReference type="GO" id="GO:0051301">
    <property type="term" value="P:cell division"/>
    <property type="evidence" value="ECO:0007669"/>
    <property type="project" value="UniProtKB-KW"/>
</dbReference>
<keyword evidence="5" id="KW-1133">Transmembrane helix</keyword>
<dbReference type="InterPro" id="IPR027417">
    <property type="entry name" value="P-loop_NTPase"/>
</dbReference>
<feature type="region of interest" description="Disordered" evidence="4">
    <location>
        <begin position="799"/>
        <end position="820"/>
    </location>
</feature>
<dbReference type="HOGENOM" id="CLU_003134_6_0_11"/>
<name>F6FS50_ISOV2</name>
<keyword evidence="8" id="KW-1185">Reference proteome</keyword>
<dbReference type="PROSITE" id="PS50901">
    <property type="entry name" value="FTSK"/>
    <property type="match status" value="1"/>
</dbReference>
<proteinExistence type="predicted"/>
<feature type="compositionally biased region" description="Acidic residues" evidence="4">
    <location>
        <begin position="1448"/>
        <end position="1460"/>
    </location>
</feature>
<evidence type="ECO:0000256" key="3">
    <source>
        <dbReference type="PROSITE-ProRule" id="PRU00289"/>
    </source>
</evidence>
<reference evidence="7 8" key="1">
    <citation type="submission" date="2011-05" db="EMBL/GenBank/DDBJ databases">
        <title>Complete sequence of Isoptericola variabilis 225.</title>
        <authorList>
            <consortium name="US DOE Joint Genome Institute"/>
            <person name="Lucas S."/>
            <person name="Han J."/>
            <person name="Lapidus A."/>
            <person name="Cheng J.-F."/>
            <person name="Goodwin L."/>
            <person name="Pitluck S."/>
            <person name="Peters L."/>
            <person name="Mikhailova N."/>
            <person name="Zeytun A."/>
            <person name="Han C."/>
            <person name="Tapia R."/>
            <person name="Land M."/>
            <person name="Hauser L."/>
            <person name="Kyrpides N."/>
            <person name="Ivanova N."/>
            <person name="Pagani I."/>
            <person name="Siebers A."/>
            <person name="Allgaier M."/>
            <person name="Thelen M."/>
            <person name="Hugenholtz P."/>
            <person name="Gladden J."/>
            <person name="Woyke T."/>
        </authorList>
    </citation>
    <scope>NUCLEOTIDE SEQUENCE [LARGE SCALE GENOMIC DNA]</scope>
    <source>
        <strain evidence="8">225</strain>
    </source>
</reference>
<dbReference type="Pfam" id="PF01580">
    <property type="entry name" value="FtsK_SpoIIIE"/>
    <property type="match status" value="1"/>
</dbReference>
<dbReference type="RefSeq" id="WP_013839538.1">
    <property type="nucleotide sequence ID" value="NC_015588.1"/>
</dbReference>
<feature type="binding site" evidence="3">
    <location>
        <begin position="579"/>
        <end position="586"/>
    </location>
    <ligand>
        <name>ATP</name>
        <dbReference type="ChEBI" id="CHEBI:30616"/>
    </ligand>
</feature>
<evidence type="ECO:0000313" key="7">
    <source>
        <dbReference type="EMBL" id="AEG45147.1"/>
    </source>
</evidence>
<keyword evidence="5" id="KW-0812">Transmembrane</keyword>
<feature type="region of interest" description="Disordered" evidence="4">
    <location>
        <begin position="1327"/>
        <end position="1512"/>
    </location>
</feature>
<feature type="region of interest" description="Disordered" evidence="4">
    <location>
        <begin position="970"/>
        <end position="991"/>
    </location>
</feature>
<feature type="domain" description="FtsK" evidence="6">
    <location>
        <begin position="561"/>
        <end position="745"/>
    </location>
</feature>
<dbReference type="PANTHER" id="PTHR22683:SF1">
    <property type="entry name" value="TYPE VII SECRETION SYSTEM PROTEIN ESSC"/>
    <property type="match status" value="1"/>
</dbReference>